<dbReference type="STRING" id="1168289.GCA_000259075_01856"/>
<dbReference type="OrthoDB" id="3308423at2"/>
<comment type="similarity">
    <text evidence="1 7">Belongs to the glycosyl hydrolase 43 family.</text>
</comment>
<organism evidence="9 10">
    <name type="scientific">Marinilabilia salmonicolor</name>
    <dbReference type="NCBI Taxonomy" id="989"/>
    <lineage>
        <taxon>Bacteria</taxon>
        <taxon>Pseudomonadati</taxon>
        <taxon>Bacteroidota</taxon>
        <taxon>Bacteroidia</taxon>
        <taxon>Marinilabiliales</taxon>
        <taxon>Marinilabiliaceae</taxon>
        <taxon>Marinilabilia</taxon>
    </lineage>
</organism>
<dbReference type="RefSeq" id="WP_106153080.1">
    <property type="nucleotide sequence ID" value="NZ_PVTS01000007.1"/>
</dbReference>
<reference evidence="9 10" key="1">
    <citation type="submission" date="2018-07" db="EMBL/GenBank/DDBJ databases">
        <title>Freshwater and sediment microbial communities from various areas in North America, analyzing microbe dynamics in response to fracking.</title>
        <authorList>
            <person name="Lamendella R."/>
        </authorList>
    </citation>
    <scope>NUCLEOTIDE SEQUENCE [LARGE SCALE GENOMIC DNA]</scope>
    <source>
        <strain evidence="9 10">160A</strain>
    </source>
</reference>
<keyword evidence="5 7" id="KW-0326">Glycosidase</keyword>
<dbReference type="SUPFAM" id="SSF75005">
    <property type="entry name" value="Arabinanase/levansucrase/invertase"/>
    <property type="match status" value="1"/>
</dbReference>
<evidence type="ECO:0000256" key="1">
    <source>
        <dbReference type="ARBA" id="ARBA00009865"/>
    </source>
</evidence>
<sequence length="333" mass="37561">MKKLFPLLLLILVFSSCQTKSGNSSPMNSENEEVKYSGNPLFEEPFTADPSVLVHNDTLYLFTGSDEQVEGVDGFLMNKWYIFSTTDMVNWTNHGSKLSVDDFEWGSHNAFAGDIVENHGRFWWYVPIVHKDPATRVNEGFAMGVAVADHPTGPYHDPVGEALIMDTTTNSIPLNIDPIVFVDDDGEVYFYWGSWNEVRMVKLKSNMMELDGPVQNVEGLTNFFEAPYVHKRGDTYYMSYAAGYPSRTEYATSKSITGPWKHQGVINDTIPNSPTNHQAIVNFKGNDYFIYHTAGLENGGPFRRSVCIDKLEYDENGLIKKVVRTEKGVSMIE</sequence>
<dbReference type="InterPro" id="IPR052176">
    <property type="entry name" value="Glycosyl_Hydrlase_43_Enz"/>
</dbReference>
<evidence type="ECO:0000256" key="4">
    <source>
        <dbReference type="ARBA" id="ARBA00023277"/>
    </source>
</evidence>
<evidence type="ECO:0000256" key="3">
    <source>
        <dbReference type="ARBA" id="ARBA00022801"/>
    </source>
</evidence>
<evidence type="ECO:0000256" key="7">
    <source>
        <dbReference type="RuleBase" id="RU361187"/>
    </source>
</evidence>
<dbReference type="Proteomes" id="UP000252733">
    <property type="component" value="Unassembled WGS sequence"/>
</dbReference>
<keyword evidence="3 7" id="KW-0378">Hydrolase</keyword>
<evidence type="ECO:0000256" key="5">
    <source>
        <dbReference type="ARBA" id="ARBA00023295"/>
    </source>
</evidence>
<evidence type="ECO:0000256" key="2">
    <source>
        <dbReference type="ARBA" id="ARBA00022651"/>
    </source>
</evidence>
<dbReference type="AlphaFoldDB" id="A0A2T0XMG8"/>
<dbReference type="GO" id="GO:0004553">
    <property type="term" value="F:hydrolase activity, hydrolyzing O-glycosyl compounds"/>
    <property type="evidence" value="ECO:0007669"/>
    <property type="project" value="InterPro"/>
</dbReference>
<comment type="caution">
    <text evidence="9">The sequence shown here is derived from an EMBL/GenBank/DDBJ whole genome shotgun (WGS) entry which is preliminary data.</text>
</comment>
<name>A0A2T0XMG8_9BACT</name>
<keyword evidence="8" id="KW-0732">Signal</keyword>
<dbReference type="PANTHER" id="PTHR43772:SF2">
    <property type="entry name" value="PUTATIVE (AFU_ORTHOLOGUE AFUA_2G04480)-RELATED"/>
    <property type="match status" value="1"/>
</dbReference>
<dbReference type="InterPro" id="IPR023296">
    <property type="entry name" value="Glyco_hydro_beta-prop_sf"/>
</dbReference>
<dbReference type="Pfam" id="PF04616">
    <property type="entry name" value="Glyco_hydro_43"/>
    <property type="match status" value="1"/>
</dbReference>
<dbReference type="GO" id="GO:0045493">
    <property type="term" value="P:xylan catabolic process"/>
    <property type="evidence" value="ECO:0007669"/>
    <property type="project" value="UniProtKB-KW"/>
</dbReference>
<keyword evidence="2" id="KW-0858">Xylan degradation</keyword>
<protein>
    <submittedName>
        <fullName evidence="9">Glycosyl hydrolase family 43</fullName>
    </submittedName>
</protein>
<dbReference type="PANTHER" id="PTHR43772">
    <property type="entry name" value="ENDO-1,4-BETA-XYLANASE"/>
    <property type="match status" value="1"/>
</dbReference>
<evidence type="ECO:0000313" key="9">
    <source>
        <dbReference type="EMBL" id="RCW38747.1"/>
    </source>
</evidence>
<accession>A0A2T0XMG8</accession>
<evidence type="ECO:0000256" key="8">
    <source>
        <dbReference type="SAM" id="SignalP"/>
    </source>
</evidence>
<keyword evidence="2" id="KW-0624">Polysaccharide degradation</keyword>
<evidence type="ECO:0000313" key="10">
    <source>
        <dbReference type="Proteomes" id="UP000252733"/>
    </source>
</evidence>
<dbReference type="CDD" id="cd18618">
    <property type="entry name" value="GH43_Xsa43E-like"/>
    <property type="match status" value="1"/>
</dbReference>
<dbReference type="InterPro" id="IPR006710">
    <property type="entry name" value="Glyco_hydro_43"/>
</dbReference>
<feature type="chain" id="PRO_5030056673" evidence="8">
    <location>
        <begin position="20"/>
        <end position="333"/>
    </location>
</feature>
<keyword evidence="10" id="KW-1185">Reference proteome</keyword>
<dbReference type="PROSITE" id="PS51257">
    <property type="entry name" value="PROKAR_LIPOPROTEIN"/>
    <property type="match status" value="1"/>
</dbReference>
<proteinExistence type="inferred from homology"/>
<dbReference type="Gene3D" id="2.115.10.20">
    <property type="entry name" value="Glycosyl hydrolase domain, family 43"/>
    <property type="match status" value="1"/>
</dbReference>
<feature type="signal peptide" evidence="8">
    <location>
        <begin position="1"/>
        <end position="19"/>
    </location>
</feature>
<gene>
    <name evidence="9" type="ORF">DFO77_103219</name>
</gene>
<feature type="site" description="Important for catalytic activity, responsible for pKa modulation of the active site Glu and correct orientation of both the proton donor and substrate" evidence="6">
    <location>
        <position position="177"/>
    </location>
</feature>
<dbReference type="EMBL" id="QPIZ01000003">
    <property type="protein sequence ID" value="RCW38747.1"/>
    <property type="molecule type" value="Genomic_DNA"/>
</dbReference>
<keyword evidence="4" id="KW-0119">Carbohydrate metabolism</keyword>
<evidence type="ECO:0000256" key="6">
    <source>
        <dbReference type="PIRSR" id="PIRSR606710-2"/>
    </source>
</evidence>